<dbReference type="AlphaFoldDB" id="A0A971M539"/>
<protein>
    <submittedName>
        <fullName evidence="6">2-hydroxyglutaryl-CoA dehydratase</fullName>
    </submittedName>
</protein>
<dbReference type="PANTHER" id="PTHR32329:SF2">
    <property type="entry name" value="BIFUNCTIONAL PROTEIN [INCLUDES 2-HYDROXYACYL-COA DEHYDRATASE (N-TER) AND ITS ACTIVATOR DOMAIN (C_TERM)"/>
    <property type="match status" value="1"/>
</dbReference>
<dbReference type="Pfam" id="PF01869">
    <property type="entry name" value="BcrAD_BadFG"/>
    <property type="match status" value="1"/>
</dbReference>
<dbReference type="PANTHER" id="PTHR32329">
    <property type="entry name" value="BIFUNCTIONAL PROTEIN [INCLUDES 2-HYDROXYACYL-COA DEHYDRATASE (N-TER) AND ITS ACTIVATOR DOMAIN (C_TERM)-RELATED"/>
    <property type="match status" value="1"/>
</dbReference>
<dbReference type="EMBL" id="JAAYEE010000120">
    <property type="protein sequence ID" value="NLW35276.1"/>
    <property type="molecule type" value="Genomic_DNA"/>
</dbReference>
<proteinExistence type="predicted"/>
<sequence>MTYALGLDIGSGYSKAVICEDRTLRSFAVLPSGGDYKEVARHVTDMALRKASLSFNDIAQTVTTGYGSSMVGFADHSATDIACHAAGVHCLFPSARTVIDIGAQFSKTICVDEAGRATYFLLNEKCAGGSGKFLQIIARILHITIDDIGPLSLTATKPVEFTTACAVFAESEAVSRIAEGALPADILAGIHKAMASKIVNLVTRIGPGADCVVTGGGAKDIGLVRAIEAELALPVTVADEPRITAALGAAIMAAEQIAAEKKRDQFSAPAARQFKCSSPV</sequence>
<evidence type="ECO:0000259" key="5">
    <source>
        <dbReference type="Pfam" id="PF01869"/>
    </source>
</evidence>
<evidence type="ECO:0000256" key="2">
    <source>
        <dbReference type="ARBA" id="ARBA00022723"/>
    </source>
</evidence>
<reference evidence="6" key="1">
    <citation type="journal article" date="2020" name="Biotechnol. Biofuels">
        <title>New insights from the biogas microbiome by comprehensive genome-resolved metagenomics of nearly 1600 species originating from multiple anaerobic digesters.</title>
        <authorList>
            <person name="Campanaro S."/>
            <person name="Treu L."/>
            <person name="Rodriguez-R L.M."/>
            <person name="Kovalovszki A."/>
            <person name="Ziels R.M."/>
            <person name="Maus I."/>
            <person name="Zhu X."/>
            <person name="Kougias P.G."/>
            <person name="Basile A."/>
            <person name="Luo G."/>
            <person name="Schluter A."/>
            <person name="Konstantinidis K.T."/>
            <person name="Angelidaki I."/>
        </authorList>
    </citation>
    <scope>NUCLEOTIDE SEQUENCE</scope>
    <source>
        <strain evidence="6">AS06rmzACSIP_7</strain>
    </source>
</reference>
<dbReference type="SUPFAM" id="SSF53067">
    <property type="entry name" value="Actin-like ATPase domain"/>
    <property type="match status" value="1"/>
</dbReference>
<gene>
    <name evidence="6" type="ORF">GXY80_07325</name>
</gene>
<name>A0A971M539_9BACT</name>
<evidence type="ECO:0000313" key="7">
    <source>
        <dbReference type="Proteomes" id="UP000777265"/>
    </source>
</evidence>
<comment type="caution">
    <text evidence="6">The sequence shown here is derived from an EMBL/GenBank/DDBJ whole genome shotgun (WGS) entry which is preliminary data.</text>
</comment>
<evidence type="ECO:0000256" key="1">
    <source>
        <dbReference type="ARBA" id="ARBA00001966"/>
    </source>
</evidence>
<dbReference type="InterPro" id="IPR043129">
    <property type="entry name" value="ATPase_NBD"/>
</dbReference>
<evidence type="ECO:0000256" key="3">
    <source>
        <dbReference type="ARBA" id="ARBA00023004"/>
    </source>
</evidence>
<organism evidence="6 7">
    <name type="scientific">Syntrophorhabdus aromaticivorans</name>
    <dbReference type="NCBI Taxonomy" id="328301"/>
    <lineage>
        <taxon>Bacteria</taxon>
        <taxon>Pseudomonadati</taxon>
        <taxon>Thermodesulfobacteriota</taxon>
        <taxon>Syntrophorhabdia</taxon>
        <taxon>Syntrophorhabdales</taxon>
        <taxon>Syntrophorhabdaceae</taxon>
        <taxon>Syntrophorhabdus</taxon>
    </lineage>
</organism>
<evidence type="ECO:0000313" key="6">
    <source>
        <dbReference type="EMBL" id="NLW35276.1"/>
    </source>
</evidence>
<dbReference type="InterPro" id="IPR002731">
    <property type="entry name" value="ATPase_BadF"/>
</dbReference>
<dbReference type="GO" id="GO:0046872">
    <property type="term" value="F:metal ion binding"/>
    <property type="evidence" value="ECO:0007669"/>
    <property type="project" value="UniProtKB-KW"/>
</dbReference>
<keyword evidence="2" id="KW-0479">Metal-binding</keyword>
<dbReference type="GO" id="GO:0051536">
    <property type="term" value="F:iron-sulfur cluster binding"/>
    <property type="evidence" value="ECO:0007669"/>
    <property type="project" value="UniProtKB-KW"/>
</dbReference>
<keyword evidence="4" id="KW-0411">Iron-sulfur</keyword>
<dbReference type="InterPro" id="IPR051805">
    <property type="entry name" value="Dehydratase_Activator_Redct"/>
</dbReference>
<keyword evidence="3" id="KW-0408">Iron</keyword>
<comment type="cofactor">
    <cofactor evidence="1">
        <name>[4Fe-4S] cluster</name>
        <dbReference type="ChEBI" id="CHEBI:49883"/>
    </cofactor>
</comment>
<dbReference type="Gene3D" id="3.30.420.40">
    <property type="match status" value="2"/>
</dbReference>
<reference evidence="6" key="2">
    <citation type="submission" date="2020-01" db="EMBL/GenBank/DDBJ databases">
        <authorList>
            <person name="Campanaro S."/>
        </authorList>
    </citation>
    <scope>NUCLEOTIDE SEQUENCE</scope>
    <source>
        <strain evidence="6">AS06rmzACSIP_7</strain>
    </source>
</reference>
<dbReference type="NCBIfam" id="TIGR00241">
    <property type="entry name" value="CoA_E_activ"/>
    <property type="match status" value="1"/>
</dbReference>
<accession>A0A971M539</accession>
<evidence type="ECO:0000256" key="4">
    <source>
        <dbReference type="ARBA" id="ARBA00023014"/>
    </source>
</evidence>
<feature type="domain" description="ATPase BadF/BadG/BcrA/BcrD type" evidence="5">
    <location>
        <begin position="5"/>
        <end position="253"/>
    </location>
</feature>
<dbReference type="CDD" id="cd24036">
    <property type="entry name" value="ASKHA_NBD_BcrAD_BadFG_HgdC_HadI"/>
    <property type="match status" value="1"/>
</dbReference>
<dbReference type="InterPro" id="IPR008275">
    <property type="entry name" value="CoA_E_activase_dom"/>
</dbReference>
<dbReference type="Proteomes" id="UP000777265">
    <property type="component" value="Unassembled WGS sequence"/>
</dbReference>